<dbReference type="Gene3D" id="3.60.110.10">
    <property type="entry name" value="Carbon-nitrogen hydrolase"/>
    <property type="match status" value="1"/>
</dbReference>
<reference evidence="3" key="1">
    <citation type="journal article" date="2014" name="Front. Microbiol.">
        <title>High frequency of phylogenetically diverse reductive dehalogenase-homologous genes in deep subseafloor sedimentary metagenomes.</title>
        <authorList>
            <person name="Kawai M."/>
            <person name="Futagami T."/>
            <person name="Toyoda A."/>
            <person name="Takaki Y."/>
            <person name="Nishi S."/>
            <person name="Hori S."/>
            <person name="Arai W."/>
            <person name="Tsubouchi T."/>
            <person name="Morono Y."/>
            <person name="Uchiyama I."/>
            <person name="Ito T."/>
            <person name="Fujiyama A."/>
            <person name="Inagaki F."/>
            <person name="Takami H."/>
        </authorList>
    </citation>
    <scope>NUCLEOTIDE SEQUENCE</scope>
    <source>
        <strain evidence="3">Expedition CK06-06</strain>
    </source>
</reference>
<accession>X1TH69</accession>
<dbReference type="PROSITE" id="PS50263">
    <property type="entry name" value="CN_HYDROLASE"/>
    <property type="match status" value="1"/>
</dbReference>
<dbReference type="EMBL" id="BARW01010067">
    <property type="protein sequence ID" value="GAI86920.1"/>
    <property type="molecule type" value="Genomic_DNA"/>
</dbReference>
<dbReference type="InterPro" id="IPR003010">
    <property type="entry name" value="C-N_Hydrolase"/>
</dbReference>
<evidence type="ECO:0000256" key="1">
    <source>
        <dbReference type="ARBA" id="ARBA00022801"/>
    </source>
</evidence>
<dbReference type="Pfam" id="PF00795">
    <property type="entry name" value="CN_hydrolase"/>
    <property type="match status" value="1"/>
</dbReference>
<feature type="non-terminal residue" evidence="3">
    <location>
        <position position="1"/>
    </location>
</feature>
<sequence>FALTSPHDVLDTYKAPLFPVVETELGNLACMVCYDQFFPEVARQLAFNGAEVIIKPTIFPPYPQQFMFDPYDWYTIVNKMRSIENMLYGVNCNGAKYGHSMIVDYLGRTIALAARGRQMTIGATIDIGELREYRNKTKLHNMLQQVRAECYTYLNDKMWPANKPLLREEDYAEWAPKPPFYK</sequence>
<dbReference type="InterPro" id="IPR036526">
    <property type="entry name" value="C-N_Hydrolase_sf"/>
</dbReference>
<evidence type="ECO:0000313" key="3">
    <source>
        <dbReference type="EMBL" id="GAI86920.1"/>
    </source>
</evidence>
<name>X1TH69_9ZZZZ</name>
<dbReference type="SUPFAM" id="SSF56317">
    <property type="entry name" value="Carbon-nitrogen hydrolase"/>
    <property type="match status" value="1"/>
</dbReference>
<proteinExistence type="predicted"/>
<keyword evidence="1" id="KW-0378">Hydrolase</keyword>
<evidence type="ECO:0000259" key="2">
    <source>
        <dbReference type="PROSITE" id="PS50263"/>
    </source>
</evidence>
<dbReference type="GO" id="GO:0016811">
    <property type="term" value="F:hydrolase activity, acting on carbon-nitrogen (but not peptide) bonds, in linear amides"/>
    <property type="evidence" value="ECO:0007669"/>
    <property type="project" value="TreeGrafter"/>
</dbReference>
<protein>
    <recommendedName>
        <fullName evidence="2">CN hydrolase domain-containing protein</fullName>
    </recommendedName>
</protein>
<comment type="caution">
    <text evidence="3">The sequence shown here is derived from an EMBL/GenBank/DDBJ whole genome shotgun (WGS) entry which is preliminary data.</text>
</comment>
<dbReference type="PANTHER" id="PTHR43674:SF2">
    <property type="entry name" value="BETA-UREIDOPROPIONASE"/>
    <property type="match status" value="1"/>
</dbReference>
<organism evidence="3">
    <name type="scientific">marine sediment metagenome</name>
    <dbReference type="NCBI Taxonomy" id="412755"/>
    <lineage>
        <taxon>unclassified sequences</taxon>
        <taxon>metagenomes</taxon>
        <taxon>ecological metagenomes</taxon>
    </lineage>
</organism>
<dbReference type="InterPro" id="IPR050345">
    <property type="entry name" value="Aliph_Amidase/BUP"/>
</dbReference>
<feature type="domain" description="CN hydrolase" evidence="2">
    <location>
        <begin position="1"/>
        <end position="127"/>
    </location>
</feature>
<dbReference type="PANTHER" id="PTHR43674">
    <property type="entry name" value="NITRILASE C965.09-RELATED"/>
    <property type="match status" value="1"/>
</dbReference>
<gene>
    <name evidence="3" type="ORF">S12H4_19992</name>
</gene>
<dbReference type="AlphaFoldDB" id="X1TH69"/>